<evidence type="ECO:0000313" key="6">
    <source>
        <dbReference type="Proteomes" id="UP001260872"/>
    </source>
</evidence>
<accession>A0ABU1FS38</accession>
<dbReference type="EC" id="2.4.-.-" evidence="5"/>
<gene>
    <name evidence="5" type="ORF">RH857_02705</name>
</gene>
<feature type="domain" description="Glycosyltransferase subfamily 4-like N-terminal" evidence="4">
    <location>
        <begin position="19"/>
        <end position="207"/>
    </location>
</feature>
<evidence type="ECO:0000256" key="3">
    <source>
        <dbReference type="SAM" id="MobiDB-lite"/>
    </source>
</evidence>
<dbReference type="SUPFAM" id="SSF53756">
    <property type="entry name" value="UDP-Glycosyltransferase/glycogen phosphorylase"/>
    <property type="match status" value="1"/>
</dbReference>
<dbReference type="PANTHER" id="PTHR12526:SF636">
    <property type="entry name" value="BLL3647 PROTEIN"/>
    <property type="match status" value="1"/>
</dbReference>
<feature type="region of interest" description="Disordered" evidence="3">
    <location>
        <begin position="422"/>
        <end position="449"/>
    </location>
</feature>
<evidence type="ECO:0000313" key="5">
    <source>
        <dbReference type="EMBL" id="MDR5711052.1"/>
    </source>
</evidence>
<dbReference type="GO" id="GO:0016757">
    <property type="term" value="F:glycosyltransferase activity"/>
    <property type="evidence" value="ECO:0007669"/>
    <property type="project" value="UniProtKB-KW"/>
</dbReference>
<dbReference type="RefSeq" id="WP_310536439.1">
    <property type="nucleotide sequence ID" value="NZ_BAAAOC010000024.1"/>
</dbReference>
<dbReference type="Proteomes" id="UP001260872">
    <property type="component" value="Unassembled WGS sequence"/>
</dbReference>
<keyword evidence="6" id="KW-1185">Reference proteome</keyword>
<reference evidence="6" key="1">
    <citation type="submission" date="2023-07" db="EMBL/GenBank/DDBJ databases">
        <title>Description of three actinobacteria isolated from air of manufacturing shop in a pharmaceutical factory.</title>
        <authorList>
            <person name="Zhang D.-F."/>
        </authorList>
    </citation>
    <scope>NUCLEOTIDE SEQUENCE [LARGE SCALE GENOMIC DNA]</scope>
    <source>
        <strain evidence="6">CCTCC AB 207010</strain>
    </source>
</reference>
<dbReference type="EMBL" id="JAVKGT010000005">
    <property type="protein sequence ID" value="MDR5711052.1"/>
    <property type="molecule type" value="Genomic_DNA"/>
</dbReference>
<dbReference type="Pfam" id="PF13692">
    <property type="entry name" value="Glyco_trans_1_4"/>
    <property type="match status" value="1"/>
</dbReference>
<dbReference type="InterPro" id="IPR028098">
    <property type="entry name" value="Glyco_trans_4-like_N"/>
</dbReference>
<name>A0ABU1FS38_9MICC</name>
<dbReference type="CDD" id="cd03801">
    <property type="entry name" value="GT4_PimA-like"/>
    <property type="match status" value="1"/>
</dbReference>
<dbReference type="PANTHER" id="PTHR12526">
    <property type="entry name" value="GLYCOSYLTRANSFERASE"/>
    <property type="match status" value="1"/>
</dbReference>
<comment type="caution">
    <text evidence="5">The sequence shown here is derived from an EMBL/GenBank/DDBJ whole genome shotgun (WGS) entry which is preliminary data.</text>
</comment>
<sequence>MRIAYILADPGIGIFGTKGASVHAQEMIRAFRALGHEVTVYCTKRGNKAGRPETEFVPEDLQDLPIFTVSVAGAKGAAERELAVMRAASRMAALAAEEGCELIYERYSLFSDAGVQAKQQLHARGITVPLVVEVNAPLAQEQRAHRSLHHEQLAQQITTEVFSCATVLSCVSEAVAAWAAQEAGASQDSATAQPRVVVTPNGVNTERFRPAAGGNSAFTVGFVGTLKPWHGTEILLQAFAAASAAAATETAHDDGERSPARPWQLEIVGDGPLREDLTALAAELGIRDRVVFHGAVPPQDVPQVMGRFDVATAPYPVPSDTQQHYFSPLKAYEYMAAGLPVVASEVGELPHLLSSEGPADQAAGLTVEPSNVNALADALRELAADAPRRQRLGRNARAAVVAHHSWRARAADVLGQAGVPVSDTPSTWPAGETLPTENSAPLNRKVMRV</sequence>
<organism evidence="5 6">
    <name type="scientific">Nesterenkonia flava</name>
    <dbReference type="NCBI Taxonomy" id="469799"/>
    <lineage>
        <taxon>Bacteria</taxon>
        <taxon>Bacillati</taxon>
        <taxon>Actinomycetota</taxon>
        <taxon>Actinomycetes</taxon>
        <taxon>Micrococcales</taxon>
        <taxon>Micrococcaceae</taxon>
        <taxon>Nesterenkonia</taxon>
    </lineage>
</organism>
<keyword evidence="2 5" id="KW-0808">Transferase</keyword>
<dbReference type="Gene3D" id="3.40.50.2000">
    <property type="entry name" value="Glycogen Phosphorylase B"/>
    <property type="match status" value="2"/>
</dbReference>
<evidence type="ECO:0000259" key="4">
    <source>
        <dbReference type="Pfam" id="PF13439"/>
    </source>
</evidence>
<protein>
    <submittedName>
        <fullName evidence="5">Glycosyltransferase family 4 protein</fullName>
        <ecNumber evidence="5">2.4.-.-</ecNumber>
    </submittedName>
</protein>
<evidence type="ECO:0000256" key="2">
    <source>
        <dbReference type="ARBA" id="ARBA00022679"/>
    </source>
</evidence>
<evidence type="ECO:0000256" key="1">
    <source>
        <dbReference type="ARBA" id="ARBA00022676"/>
    </source>
</evidence>
<proteinExistence type="predicted"/>
<dbReference type="Pfam" id="PF13439">
    <property type="entry name" value="Glyco_transf_4"/>
    <property type="match status" value="1"/>
</dbReference>
<keyword evidence="1 5" id="KW-0328">Glycosyltransferase</keyword>